<dbReference type="Proteomes" id="UP001448207">
    <property type="component" value="Unassembled WGS sequence"/>
</dbReference>
<dbReference type="SUPFAM" id="SSF101447">
    <property type="entry name" value="Formin homology 2 domain (FH2 domain)"/>
    <property type="match status" value="1"/>
</dbReference>
<name>A0ABR3AWC7_PHYBL</name>
<dbReference type="Pfam" id="PF06371">
    <property type="entry name" value="Drf_GBD"/>
    <property type="match status" value="1"/>
</dbReference>
<evidence type="ECO:0000259" key="5">
    <source>
        <dbReference type="PROSITE" id="PS51444"/>
    </source>
</evidence>
<feature type="compositionally biased region" description="Low complexity" evidence="3">
    <location>
        <begin position="35"/>
        <end position="48"/>
    </location>
</feature>
<feature type="compositionally biased region" description="Basic and acidic residues" evidence="3">
    <location>
        <begin position="131"/>
        <end position="146"/>
    </location>
</feature>
<dbReference type="Gene3D" id="1.25.10.10">
    <property type="entry name" value="Leucine-rich Repeat Variant"/>
    <property type="match status" value="1"/>
</dbReference>
<feature type="compositionally biased region" description="Polar residues" evidence="3">
    <location>
        <begin position="772"/>
        <end position="784"/>
    </location>
</feature>
<evidence type="ECO:0000256" key="3">
    <source>
        <dbReference type="SAM" id="MobiDB-lite"/>
    </source>
</evidence>
<feature type="coiled-coil region" evidence="2">
    <location>
        <begin position="617"/>
        <end position="644"/>
    </location>
</feature>
<feature type="compositionally biased region" description="Polar residues" evidence="3">
    <location>
        <begin position="108"/>
        <end position="128"/>
    </location>
</feature>
<dbReference type="SUPFAM" id="SSF48371">
    <property type="entry name" value="ARM repeat"/>
    <property type="match status" value="1"/>
</dbReference>
<dbReference type="InterPro" id="IPR042201">
    <property type="entry name" value="FH2_Formin_sf"/>
</dbReference>
<dbReference type="SMART" id="SM00498">
    <property type="entry name" value="FH2"/>
    <property type="match status" value="1"/>
</dbReference>
<proteinExistence type="inferred from homology"/>
<dbReference type="InterPro" id="IPR014768">
    <property type="entry name" value="GBD/FH3_dom"/>
</dbReference>
<feature type="compositionally biased region" description="Basic residues" evidence="3">
    <location>
        <begin position="9"/>
        <end position="27"/>
    </location>
</feature>
<dbReference type="PRINTS" id="PR01217">
    <property type="entry name" value="PRICHEXTENSN"/>
</dbReference>
<feature type="coiled-coil region" evidence="2">
    <location>
        <begin position="1351"/>
        <end position="1378"/>
    </location>
</feature>
<dbReference type="PANTHER" id="PTHR47102">
    <property type="entry name" value="PROTEIN BNI1"/>
    <property type="match status" value="1"/>
</dbReference>
<feature type="region of interest" description="Disordered" evidence="3">
    <location>
        <begin position="100"/>
        <end position="146"/>
    </location>
</feature>
<feature type="domain" description="FH2" evidence="5">
    <location>
        <begin position="971"/>
        <end position="1370"/>
    </location>
</feature>
<dbReference type="Gene3D" id="1.20.58.2220">
    <property type="entry name" value="Formin, FH2 domain"/>
    <property type="match status" value="1"/>
</dbReference>
<dbReference type="Pfam" id="PF06367">
    <property type="entry name" value="Drf_FH3"/>
    <property type="match status" value="1"/>
</dbReference>
<feature type="region of interest" description="Disordered" evidence="3">
    <location>
        <begin position="1"/>
        <end position="64"/>
    </location>
</feature>
<dbReference type="SMART" id="SM01140">
    <property type="entry name" value="Drf_GBD"/>
    <property type="match status" value="1"/>
</dbReference>
<dbReference type="InterPro" id="IPR011989">
    <property type="entry name" value="ARM-like"/>
</dbReference>
<reference evidence="6 7" key="1">
    <citation type="submission" date="2024-04" db="EMBL/GenBank/DDBJ databases">
        <title>Symmetric and asymmetric DNA N6-adenine methylation regulates different biological responses in Mucorales.</title>
        <authorList>
            <consortium name="Lawrence Berkeley National Laboratory"/>
            <person name="Lax C."/>
            <person name="Mondo S.J."/>
            <person name="Osorio-Concepcion M."/>
            <person name="Muszewska A."/>
            <person name="Corrochano-Luque M."/>
            <person name="Gutierrez G."/>
            <person name="Riley R."/>
            <person name="Lipzen A."/>
            <person name="Guo J."/>
            <person name="Hundley H."/>
            <person name="Amirebrahimi M."/>
            <person name="Ng V."/>
            <person name="Lorenzo-Gutierrez D."/>
            <person name="Binder U."/>
            <person name="Yang J."/>
            <person name="Song Y."/>
            <person name="Canovas D."/>
            <person name="Navarro E."/>
            <person name="Freitag M."/>
            <person name="Gabaldon T."/>
            <person name="Grigoriev I.V."/>
            <person name="Corrochano L.M."/>
            <person name="Nicolas F.E."/>
            <person name="Garre V."/>
        </authorList>
    </citation>
    <scope>NUCLEOTIDE SEQUENCE [LARGE SCALE GENOMIC DNA]</scope>
    <source>
        <strain evidence="6 7">L51</strain>
    </source>
</reference>
<dbReference type="Gene3D" id="1.10.238.150">
    <property type="entry name" value="Formin, FH3 diaphanous domain"/>
    <property type="match status" value="1"/>
</dbReference>
<feature type="compositionally biased region" description="Basic residues" evidence="3">
    <location>
        <begin position="788"/>
        <end position="797"/>
    </location>
</feature>
<protein>
    <recommendedName>
        <fullName evidence="8">FH2 domain-containing protein</fullName>
    </recommendedName>
</protein>
<dbReference type="InterPro" id="IPR010473">
    <property type="entry name" value="GTPase-bd"/>
</dbReference>
<dbReference type="EMBL" id="JBCLYO010000015">
    <property type="protein sequence ID" value="KAL0082589.1"/>
    <property type="molecule type" value="Genomic_DNA"/>
</dbReference>
<feature type="region of interest" description="Disordered" evidence="3">
    <location>
        <begin position="665"/>
        <end position="815"/>
    </location>
</feature>
<dbReference type="PANTHER" id="PTHR47102:SF2">
    <property type="entry name" value="PROTEIN BNI1"/>
    <property type="match status" value="1"/>
</dbReference>
<feature type="domain" description="GBD/FH3" evidence="4">
    <location>
        <begin position="140"/>
        <end position="553"/>
    </location>
</feature>
<dbReference type="PROSITE" id="PS51444">
    <property type="entry name" value="FH2"/>
    <property type="match status" value="1"/>
</dbReference>
<dbReference type="InterPro" id="IPR015425">
    <property type="entry name" value="FH2_Formin"/>
</dbReference>
<evidence type="ECO:0000259" key="4">
    <source>
        <dbReference type="PROSITE" id="PS51232"/>
    </source>
</evidence>
<dbReference type="Pfam" id="PF02181">
    <property type="entry name" value="FH2"/>
    <property type="match status" value="1"/>
</dbReference>
<keyword evidence="2" id="KW-0175">Coiled coil</keyword>
<keyword evidence="7" id="KW-1185">Reference proteome</keyword>
<evidence type="ECO:0000313" key="6">
    <source>
        <dbReference type="EMBL" id="KAL0082589.1"/>
    </source>
</evidence>
<evidence type="ECO:0000256" key="1">
    <source>
        <dbReference type="ARBA" id="ARBA00037935"/>
    </source>
</evidence>
<feature type="compositionally biased region" description="Polar residues" evidence="3">
    <location>
        <begin position="724"/>
        <end position="737"/>
    </location>
</feature>
<evidence type="ECO:0008006" key="8">
    <source>
        <dbReference type="Google" id="ProtNLM"/>
    </source>
</evidence>
<dbReference type="InterPro" id="IPR010472">
    <property type="entry name" value="FH3_dom"/>
</dbReference>
<comment type="similarity">
    <text evidence="1">Belongs to the formin homology family. BNI1 subfamily.</text>
</comment>
<sequence>MDTLPNTGGKHRLKSTTRGRLHSKRSIPHLSRTKLASTPASPTTPTLSEKQSIDPKPAQQASHTLSTASFIRHNQELSSNLQSLGRSKAALPRNGVQLTLPHWKDQETSSSSCSVDSRLQARTTSLGSTPKIKEKPTEDPHRPSDQEIERRFRLASKDYLHTNLVDISNLSNDRKWWLLCNQKEFTKLFSNTTKKRQNGLTRARSRTNLKDTAPKVLTPQAFLRPFLADNRSGITLRLVKDLEAQLRTSSLGWIRQFIEENGMRIIIKELGMINNNPAREQKNYLIELGIIKCLRPMFNHIIGIQEALSDPFCSIHLILSLLSPYIPARTAACDALTFLCYCDVPTGHSMVLRGMDHLTECSHEYGRFDSWLKALDSTLENRGKMGSLVGANKDLWQTEVIGTPSSPEAHLMEYALSNMLLVNAILDPDTVEGFDSRMAFRNQLHQSGLSQILVKMNSLNYEKLNEKIFQFKDLEDFDSASLYGGLVVGSVIDPADVLDKVLATIRGTHAYESLQNTLHHLLLIQCDPEKRNRYYQLIDSIVCEIVLDHKNSPQEFLDDYTSSVHDMIARYTKGSPPDETTEENNTSLNKSIEREKELQRQINLGAGGLVGQLNCKIDSLEEALKASNLANIALKQRLSDLEIEFQNTLEATDAQIKRLYDTVREQTEYGSPTDKRRRVRGTESPIEVTSPLPPTQSQSQPHPHPQPNPSSGNGKPSLRVSIGSRMSNLVRRSTQPEISPVPKKPTSPKINDTPIIEGSLPPQAKLRYSEDQLPTPSATKSTSLLVRRSNRASHPGRSRLSDAQNISNVKEEEPLSASDTVDMLLKKLYEDSDHDNASSTSIAELLSAPTTPLITPAATSSAKSTEPSLTLVENMEDLNNLIEHPTTLQALQDTLNSSNTTPNSPTIIFSTSEYSPELPVVLLEPPPPPPPAPPAPPPPPPPPPSTPFMSPSSSLVPPKVPPPMMGMVGRKSSSFQAKQKLKFVEWEKVTIPNIGQTVWGHSDKDGVEFQLAKAGVFETIEDTFVQKPAVQLKIKRTKEFIYVIEPKKSYNLNIFVTGICKKIPFGEIRQRLISMDFYFEDEQILNNLLRFLPTPEETGKLAPYVTAPLAELIDLSPPDKFCLEMMKISRLKERLECMLFRSTFWDRYHQLHKQMTSMFDASLSLKNGKRFKELLHLILLLGNYLNGNTYRGGAFAVRIASINKLVDTKGTNTSTTLLHFLIETVEQNFPEMADFLEELEECGEAFSGVDMNNEFRDLESGLNQLGLELKNNYEGKPSNDPTDRFEDVMGRFHTDASAQFKRIFLLKDTMNQCYESMVRYYGEDPNKMCPDEFFGIFKKFTSSWEKCSADNNLVKQKKERLEKQKMRDQERKTRARSTSILKIKGVEIKSCKLLFVERKIG</sequence>
<dbReference type="Gene3D" id="6.10.30.50">
    <property type="match status" value="1"/>
</dbReference>
<dbReference type="PROSITE" id="PS51232">
    <property type="entry name" value="GBD_FH3"/>
    <property type="match status" value="1"/>
</dbReference>
<gene>
    <name evidence="6" type="ORF">J3Q64DRAFT_1680367</name>
</gene>
<evidence type="ECO:0000313" key="7">
    <source>
        <dbReference type="Proteomes" id="UP001448207"/>
    </source>
</evidence>
<feature type="compositionally biased region" description="Pro residues" evidence="3">
    <location>
        <begin position="924"/>
        <end position="946"/>
    </location>
</feature>
<dbReference type="InterPro" id="IPR051661">
    <property type="entry name" value="Actin_filament_regulator"/>
</dbReference>
<accession>A0ABR3AWC7</accession>
<dbReference type="SMART" id="SM01139">
    <property type="entry name" value="Drf_FH3"/>
    <property type="match status" value="1"/>
</dbReference>
<feature type="region of interest" description="Disordered" evidence="3">
    <location>
        <begin position="919"/>
        <end position="962"/>
    </location>
</feature>
<organism evidence="6 7">
    <name type="scientific">Phycomyces blakesleeanus</name>
    <dbReference type="NCBI Taxonomy" id="4837"/>
    <lineage>
        <taxon>Eukaryota</taxon>
        <taxon>Fungi</taxon>
        <taxon>Fungi incertae sedis</taxon>
        <taxon>Mucoromycota</taxon>
        <taxon>Mucoromycotina</taxon>
        <taxon>Mucoromycetes</taxon>
        <taxon>Mucorales</taxon>
        <taxon>Phycomycetaceae</taxon>
        <taxon>Phycomyces</taxon>
    </lineage>
</organism>
<dbReference type="InterPro" id="IPR016024">
    <property type="entry name" value="ARM-type_fold"/>
</dbReference>
<comment type="caution">
    <text evidence="6">The sequence shown here is derived from an EMBL/GenBank/DDBJ whole genome shotgun (WGS) entry which is preliminary data.</text>
</comment>
<evidence type="ECO:0000256" key="2">
    <source>
        <dbReference type="SAM" id="Coils"/>
    </source>
</evidence>